<dbReference type="GO" id="GO:0055070">
    <property type="term" value="P:copper ion homeostasis"/>
    <property type="evidence" value="ECO:0007669"/>
    <property type="project" value="TreeGrafter"/>
</dbReference>
<evidence type="ECO:0000256" key="22">
    <source>
        <dbReference type="RuleBase" id="RU362081"/>
    </source>
</evidence>
<dbReference type="InterPro" id="IPR059000">
    <property type="entry name" value="ATPase_P-type_domA"/>
</dbReference>
<feature type="domain" description="HMA" evidence="23">
    <location>
        <begin position="3"/>
        <end position="68"/>
    </location>
</feature>
<dbReference type="InterPro" id="IPR018303">
    <property type="entry name" value="ATPase_P-typ_P_site"/>
</dbReference>
<dbReference type="SUPFAM" id="SSF56784">
    <property type="entry name" value="HAD-like"/>
    <property type="match status" value="1"/>
</dbReference>
<evidence type="ECO:0000256" key="16">
    <source>
        <dbReference type="ARBA" id="ARBA00023008"/>
    </source>
</evidence>
<evidence type="ECO:0000256" key="21">
    <source>
        <dbReference type="ARBA" id="ARBA00049289"/>
    </source>
</evidence>
<dbReference type="EC" id="7.2.2.8" evidence="3"/>
<evidence type="ECO:0000256" key="8">
    <source>
        <dbReference type="ARBA" id="ARBA00022723"/>
    </source>
</evidence>
<dbReference type="PANTHER" id="PTHR43520">
    <property type="entry name" value="ATP7, ISOFORM B"/>
    <property type="match status" value="1"/>
</dbReference>
<evidence type="ECO:0000259" key="23">
    <source>
        <dbReference type="PROSITE" id="PS50846"/>
    </source>
</evidence>
<dbReference type="NCBIfam" id="TIGR01525">
    <property type="entry name" value="ATPase-IB_hvy"/>
    <property type="match status" value="1"/>
</dbReference>
<dbReference type="InterPro" id="IPR036163">
    <property type="entry name" value="HMA_dom_sf"/>
</dbReference>
<name>A0A1M6P4W0_9FIRM</name>
<dbReference type="PRINTS" id="PR00942">
    <property type="entry name" value="CUATPASEI"/>
</dbReference>
<evidence type="ECO:0000256" key="10">
    <source>
        <dbReference type="ARBA" id="ARBA00022741"/>
    </source>
</evidence>
<feature type="transmembrane region" description="Helical" evidence="22">
    <location>
        <begin position="453"/>
        <end position="473"/>
    </location>
</feature>
<dbReference type="GO" id="GO:0005507">
    <property type="term" value="F:copper ion binding"/>
    <property type="evidence" value="ECO:0007669"/>
    <property type="project" value="InterPro"/>
</dbReference>
<keyword evidence="8 22" id="KW-0479">Metal-binding</keyword>
<feature type="transmembrane region" description="Helical" evidence="22">
    <location>
        <begin position="766"/>
        <end position="786"/>
    </location>
</feature>
<comment type="similarity">
    <text evidence="2 22">Belongs to the cation transport ATPase (P-type) (TC 3.A.3) family. Type IB subfamily.</text>
</comment>
<dbReference type="SFLD" id="SFLDG00002">
    <property type="entry name" value="C1.7:_P-type_atpase_like"/>
    <property type="match status" value="1"/>
</dbReference>
<evidence type="ECO:0000256" key="3">
    <source>
        <dbReference type="ARBA" id="ARBA00012517"/>
    </source>
</evidence>
<dbReference type="Pfam" id="PF00702">
    <property type="entry name" value="Hydrolase"/>
    <property type="match status" value="1"/>
</dbReference>
<dbReference type="STRING" id="1120989.SAMN02745227_01331"/>
<feature type="transmembrane region" description="Helical" evidence="22">
    <location>
        <begin position="195"/>
        <end position="217"/>
    </location>
</feature>
<dbReference type="PRINTS" id="PR00119">
    <property type="entry name" value="CATATPASE"/>
</dbReference>
<evidence type="ECO:0000256" key="6">
    <source>
        <dbReference type="ARBA" id="ARBA00022475"/>
    </source>
</evidence>
<evidence type="ECO:0000256" key="9">
    <source>
        <dbReference type="ARBA" id="ARBA00022737"/>
    </source>
</evidence>
<proteinExistence type="inferred from homology"/>
<reference evidence="25" key="1">
    <citation type="submission" date="2016-11" db="EMBL/GenBank/DDBJ databases">
        <authorList>
            <person name="Varghese N."/>
            <person name="Submissions S."/>
        </authorList>
    </citation>
    <scope>NUCLEOTIDE SEQUENCE [LARGE SCALE GENOMIC DNA]</scope>
    <source>
        <strain evidence="25">DSM 14826</strain>
    </source>
</reference>
<keyword evidence="7 22" id="KW-0812">Transmembrane</keyword>
<keyword evidence="15 22" id="KW-1133">Transmembrane helix</keyword>
<keyword evidence="9" id="KW-0677">Repeat</keyword>
<dbReference type="FunFam" id="2.70.150.10:FF:000020">
    <property type="entry name" value="Copper-exporting P-type ATPase A"/>
    <property type="match status" value="1"/>
</dbReference>
<dbReference type="InterPro" id="IPR017969">
    <property type="entry name" value="Heavy-metal-associated_CS"/>
</dbReference>
<dbReference type="Proteomes" id="UP000243547">
    <property type="component" value="Unassembled WGS sequence"/>
</dbReference>
<evidence type="ECO:0000256" key="11">
    <source>
        <dbReference type="ARBA" id="ARBA00022796"/>
    </source>
</evidence>
<dbReference type="OrthoDB" id="9813266at2"/>
<keyword evidence="12 22" id="KW-0067">ATP-binding</keyword>
<evidence type="ECO:0000256" key="19">
    <source>
        <dbReference type="ARBA" id="ARBA00029719"/>
    </source>
</evidence>
<dbReference type="InterPro" id="IPR023299">
    <property type="entry name" value="ATPase_P-typ_cyto_dom_N"/>
</dbReference>
<keyword evidence="17" id="KW-0406">Ion transport</keyword>
<comment type="catalytic activity">
    <reaction evidence="21">
        <text>Cu(+)(in) + ATP + H2O = Cu(+)(out) + ADP + phosphate + H(+)</text>
        <dbReference type="Rhea" id="RHEA:25792"/>
        <dbReference type="ChEBI" id="CHEBI:15377"/>
        <dbReference type="ChEBI" id="CHEBI:15378"/>
        <dbReference type="ChEBI" id="CHEBI:30616"/>
        <dbReference type="ChEBI" id="CHEBI:43474"/>
        <dbReference type="ChEBI" id="CHEBI:49552"/>
        <dbReference type="ChEBI" id="CHEBI:456216"/>
        <dbReference type="EC" id="7.2.2.8"/>
    </reaction>
</comment>
<dbReference type="CDD" id="cd02094">
    <property type="entry name" value="P-type_ATPase_Cu-like"/>
    <property type="match status" value="1"/>
</dbReference>
<feature type="domain" description="HMA" evidence="23">
    <location>
        <begin position="72"/>
        <end position="138"/>
    </location>
</feature>
<dbReference type="InterPro" id="IPR027256">
    <property type="entry name" value="P-typ_ATPase_IB"/>
</dbReference>
<dbReference type="GO" id="GO:0043682">
    <property type="term" value="F:P-type divalent copper transporter activity"/>
    <property type="evidence" value="ECO:0007669"/>
    <property type="project" value="TreeGrafter"/>
</dbReference>
<dbReference type="PRINTS" id="PR00943">
    <property type="entry name" value="CUATPASE"/>
</dbReference>
<accession>A0A1M6P4W0</accession>
<evidence type="ECO:0000256" key="14">
    <source>
        <dbReference type="ARBA" id="ARBA00022967"/>
    </source>
</evidence>
<dbReference type="GO" id="GO:0016887">
    <property type="term" value="F:ATP hydrolysis activity"/>
    <property type="evidence" value="ECO:0007669"/>
    <property type="project" value="InterPro"/>
</dbReference>
<dbReference type="Pfam" id="PF00122">
    <property type="entry name" value="E1-E2_ATPase"/>
    <property type="match status" value="1"/>
</dbReference>
<feature type="transmembrane region" description="Helical" evidence="22">
    <location>
        <begin position="404"/>
        <end position="426"/>
    </location>
</feature>
<dbReference type="InterPro" id="IPR006122">
    <property type="entry name" value="HMA_Cu_ion-bd"/>
</dbReference>
<gene>
    <name evidence="24" type="ORF">SAMN02745227_01331</name>
</gene>
<dbReference type="Gene3D" id="3.40.1110.10">
    <property type="entry name" value="Calcium-transporting ATPase, cytoplasmic domain N"/>
    <property type="match status" value="1"/>
</dbReference>
<dbReference type="InterPro" id="IPR008250">
    <property type="entry name" value="ATPase_P-typ_transduc_dom_A_sf"/>
</dbReference>
<keyword evidence="18 22" id="KW-0472">Membrane</keyword>
<evidence type="ECO:0000313" key="24">
    <source>
        <dbReference type="EMBL" id="SHK02974.1"/>
    </source>
</evidence>
<dbReference type="GO" id="GO:0005886">
    <property type="term" value="C:plasma membrane"/>
    <property type="evidence" value="ECO:0007669"/>
    <property type="project" value="UniProtKB-SubCell"/>
</dbReference>
<dbReference type="Pfam" id="PF00403">
    <property type="entry name" value="HMA"/>
    <property type="match status" value="2"/>
</dbReference>
<dbReference type="SUPFAM" id="SSF81665">
    <property type="entry name" value="Calcium ATPase, transmembrane domain M"/>
    <property type="match status" value="1"/>
</dbReference>
<sequence>MEKKIILQIEGMHCAACANKVERTLKKLDGVNQAQVNLSNEKAYITYDERIGVEDIKKQIQKSGYNVVDNTSKVTIDIEGMHCAACSNKVEKSLNKLDGVERANVNLALNQATIIFNEDTVKVGDFLKVIEKLGYKGKIKDDKVKDESDKDEIKLKLAKKRMVLAWAFTLPAAIWMLIVMAIGGHDGHQSLSYNLGMVILAIPVLFWVGAHVFLSAFNSVKHGSANMDVLIAIGTLAAFFTGIMVFFLPVENYAGVASMIMAFHLTGRYIETRAKGRASQAIKKLLELGAKTAILLVDGEEKEVAVEEIQPGDIMVVKPGQKIPTDGIVIWGESSVDESMATGESMPVTKRINDEVIGSTVNFQSVLHVKATKVGKDTFLAQVIKMVEEAQGTKVPIQEFADKVTGYFVPAVLVIAALTFLSWLIFPDFMALAIEKLGPYLPWVNVHLSGPMLALYATVAVLVIACPCALGLATPTALMVGSGLGAEKGILIRRGEAIQLMKEAQVIVFDKTGTITKGKPEVTDIISINIDEQKLLTYALSVEKNSEHPIAKAIVEAAEKRKILPLPVENFTSITGKGVEGYIENMRILAGNRKMMLDNRVEIGDYEEKIVNLEHQGKTVIMVATEGNLLGIIAVADTIKEDSLQGISELKKMGIKTYMITGDNWRTAEAIAKEVGITEVLADVLPEGKVEKIKELQSQGFKVAMVGDGINDAPALTQSDVGIAIGTGTDIAIEAADITIVRGNLTAVVSAVKLSKAIFSKIKQNLFWAFIYNIVAIPLAVLGLLHPVIAEGAMAISSISVVTNANLLRRVKI</sequence>
<evidence type="ECO:0000256" key="12">
    <source>
        <dbReference type="ARBA" id="ARBA00022840"/>
    </source>
</evidence>
<dbReference type="Gene3D" id="3.40.50.1000">
    <property type="entry name" value="HAD superfamily/HAD-like"/>
    <property type="match status" value="1"/>
</dbReference>
<feature type="transmembrane region" description="Helical" evidence="22">
    <location>
        <begin position="163"/>
        <end position="183"/>
    </location>
</feature>
<dbReference type="EMBL" id="FRAI01000013">
    <property type="protein sequence ID" value="SHK02974.1"/>
    <property type="molecule type" value="Genomic_DNA"/>
</dbReference>
<feature type="transmembrane region" description="Helical" evidence="22">
    <location>
        <begin position="792"/>
        <end position="808"/>
    </location>
</feature>
<evidence type="ECO:0000256" key="5">
    <source>
        <dbReference type="ARBA" id="ARBA00022448"/>
    </source>
</evidence>
<keyword evidence="16" id="KW-0186">Copper</keyword>
<keyword evidence="14" id="KW-1278">Translocase</keyword>
<dbReference type="InterPro" id="IPR006121">
    <property type="entry name" value="HMA_dom"/>
</dbReference>
<evidence type="ECO:0000256" key="20">
    <source>
        <dbReference type="ARBA" id="ARBA00033239"/>
    </source>
</evidence>
<dbReference type="PROSITE" id="PS00154">
    <property type="entry name" value="ATPASE_E1_E2"/>
    <property type="match status" value="1"/>
</dbReference>
<dbReference type="SFLD" id="SFLDF00027">
    <property type="entry name" value="p-type_atpase"/>
    <property type="match status" value="1"/>
</dbReference>
<evidence type="ECO:0000256" key="4">
    <source>
        <dbReference type="ARBA" id="ARBA00015102"/>
    </source>
</evidence>
<dbReference type="GO" id="GO:0005524">
    <property type="term" value="F:ATP binding"/>
    <property type="evidence" value="ECO:0007669"/>
    <property type="project" value="UniProtKB-UniRule"/>
</dbReference>
<keyword evidence="13" id="KW-0460">Magnesium</keyword>
<evidence type="ECO:0000256" key="7">
    <source>
        <dbReference type="ARBA" id="ARBA00022692"/>
    </source>
</evidence>
<dbReference type="InterPro" id="IPR023214">
    <property type="entry name" value="HAD_sf"/>
</dbReference>
<evidence type="ECO:0000256" key="13">
    <source>
        <dbReference type="ARBA" id="ARBA00022842"/>
    </source>
</evidence>
<dbReference type="Gene3D" id="3.30.70.100">
    <property type="match status" value="2"/>
</dbReference>
<dbReference type="AlphaFoldDB" id="A0A1M6P4W0"/>
<dbReference type="SUPFAM" id="SSF55008">
    <property type="entry name" value="HMA, heavy metal-associated domain"/>
    <property type="match status" value="2"/>
</dbReference>
<dbReference type="FunFam" id="3.30.70.100:FF:000005">
    <property type="entry name" value="Copper-exporting P-type ATPase A"/>
    <property type="match status" value="2"/>
</dbReference>
<feature type="transmembrane region" description="Helical" evidence="22">
    <location>
        <begin position="229"/>
        <end position="247"/>
    </location>
</feature>
<evidence type="ECO:0000256" key="1">
    <source>
        <dbReference type="ARBA" id="ARBA00004651"/>
    </source>
</evidence>
<dbReference type="InterPro" id="IPR036412">
    <property type="entry name" value="HAD-like_sf"/>
</dbReference>
<keyword evidence="11" id="KW-0187">Copper transport</keyword>
<evidence type="ECO:0000256" key="18">
    <source>
        <dbReference type="ARBA" id="ARBA00023136"/>
    </source>
</evidence>
<dbReference type="PANTHER" id="PTHR43520:SF8">
    <property type="entry name" value="P-TYPE CU(+) TRANSPORTER"/>
    <property type="match status" value="1"/>
</dbReference>
<evidence type="ECO:0000313" key="25">
    <source>
        <dbReference type="Proteomes" id="UP000243547"/>
    </source>
</evidence>
<organism evidence="24 25">
    <name type="scientific">Anaerobranca californiensis DSM 14826</name>
    <dbReference type="NCBI Taxonomy" id="1120989"/>
    <lineage>
        <taxon>Bacteria</taxon>
        <taxon>Bacillati</taxon>
        <taxon>Bacillota</taxon>
        <taxon>Clostridia</taxon>
        <taxon>Eubacteriales</taxon>
        <taxon>Proteinivoracaceae</taxon>
        <taxon>Anaerobranca</taxon>
    </lineage>
</organism>
<dbReference type="InterPro" id="IPR044492">
    <property type="entry name" value="P_typ_ATPase_HD_dom"/>
</dbReference>
<comment type="subcellular location">
    <subcellularLocation>
        <location evidence="1">Cell membrane</location>
        <topology evidence="1">Multi-pass membrane protein</topology>
    </subcellularLocation>
</comment>
<keyword evidence="10 22" id="KW-0547">Nucleotide-binding</keyword>
<dbReference type="SUPFAM" id="SSF81653">
    <property type="entry name" value="Calcium ATPase, transduction domain A"/>
    <property type="match status" value="1"/>
</dbReference>
<dbReference type="PROSITE" id="PS01047">
    <property type="entry name" value="HMA_1"/>
    <property type="match status" value="2"/>
</dbReference>
<dbReference type="InterPro" id="IPR023298">
    <property type="entry name" value="ATPase_P-typ_TM_dom_sf"/>
</dbReference>
<dbReference type="InterPro" id="IPR001757">
    <property type="entry name" value="P_typ_ATPase"/>
</dbReference>
<keyword evidence="5" id="KW-0813">Transport</keyword>
<dbReference type="GO" id="GO:0140581">
    <property type="term" value="F:P-type monovalent copper transporter activity"/>
    <property type="evidence" value="ECO:0007669"/>
    <property type="project" value="UniProtKB-EC"/>
</dbReference>
<dbReference type="PROSITE" id="PS50846">
    <property type="entry name" value="HMA_2"/>
    <property type="match status" value="2"/>
</dbReference>
<evidence type="ECO:0000256" key="15">
    <source>
        <dbReference type="ARBA" id="ARBA00022989"/>
    </source>
</evidence>
<protein>
    <recommendedName>
        <fullName evidence="4">Copper-exporting P-type ATPase</fullName>
        <ecNumber evidence="3">7.2.2.8</ecNumber>
    </recommendedName>
    <alternativeName>
        <fullName evidence="19">Copper-exporting P-type ATPase A</fullName>
    </alternativeName>
    <alternativeName>
        <fullName evidence="20">Cu(+)-exporting ATPase</fullName>
    </alternativeName>
</protein>
<evidence type="ECO:0000256" key="17">
    <source>
        <dbReference type="ARBA" id="ARBA00023065"/>
    </source>
</evidence>
<dbReference type="NCBIfam" id="TIGR01494">
    <property type="entry name" value="ATPase_P-type"/>
    <property type="match status" value="2"/>
</dbReference>
<keyword evidence="25" id="KW-1185">Reference proteome</keyword>
<dbReference type="CDD" id="cd00371">
    <property type="entry name" value="HMA"/>
    <property type="match status" value="2"/>
</dbReference>
<evidence type="ECO:0000256" key="2">
    <source>
        <dbReference type="ARBA" id="ARBA00006024"/>
    </source>
</evidence>
<dbReference type="SFLD" id="SFLDS00003">
    <property type="entry name" value="Haloacid_Dehalogenase"/>
    <property type="match status" value="1"/>
</dbReference>
<dbReference type="RefSeq" id="WP_072907319.1">
    <property type="nucleotide sequence ID" value="NZ_FRAI01000013.1"/>
</dbReference>
<feature type="transmembrane region" description="Helical" evidence="22">
    <location>
        <begin position="253"/>
        <end position="270"/>
    </location>
</feature>
<keyword evidence="6 22" id="KW-1003">Cell membrane</keyword>
<dbReference type="Gene3D" id="2.70.150.10">
    <property type="entry name" value="Calcium-transporting ATPase, cytoplasmic transduction domain A"/>
    <property type="match status" value="1"/>
</dbReference>
<dbReference type="NCBIfam" id="TIGR00003">
    <property type="entry name" value="copper ion binding protein"/>
    <property type="match status" value="2"/>
</dbReference>